<keyword evidence="6" id="KW-1133">Transmembrane helix</keyword>
<dbReference type="GO" id="GO:0055085">
    <property type="term" value="P:transmembrane transport"/>
    <property type="evidence" value="ECO:0007669"/>
    <property type="project" value="InterPro"/>
</dbReference>
<evidence type="ECO:0000256" key="5">
    <source>
        <dbReference type="ARBA" id="ARBA00022737"/>
    </source>
</evidence>
<evidence type="ECO:0000256" key="6">
    <source>
        <dbReference type="ARBA" id="ARBA00022989"/>
    </source>
</evidence>
<dbReference type="PROSITE" id="PS50920">
    <property type="entry name" value="SOLCAR"/>
    <property type="match status" value="3"/>
</dbReference>
<evidence type="ECO:0000256" key="7">
    <source>
        <dbReference type="ARBA" id="ARBA00023136"/>
    </source>
</evidence>
<dbReference type="InterPro" id="IPR023395">
    <property type="entry name" value="MCP_dom_sf"/>
</dbReference>
<keyword evidence="5" id="KW-0677">Repeat</keyword>
<evidence type="ECO:0000256" key="2">
    <source>
        <dbReference type="ARBA" id="ARBA00006375"/>
    </source>
</evidence>
<protein>
    <submittedName>
        <fullName evidence="10">Uncharacterized protein</fullName>
    </submittedName>
</protein>
<proteinExistence type="inferred from homology"/>
<keyword evidence="3 9" id="KW-0813">Transport</keyword>
<dbReference type="InterPro" id="IPR044712">
    <property type="entry name" value="SLC25A32-like"/>
</dbReference>
<accession>A0A7S0YCV8</accession>
<dbReference type="GO" id="GO:0006862">
    <property type="term" value="P:nucleotide transport"/>
    <property type="evidence" value="ECO:0007669"/>
    <property type="project" value="InterPro"/>
</dbReference>
<name>A0A7S0YCV8_9CHLO</name>
<dbReference type="GO" id="GO:0016020">
    <property type="term" value="C:membrane"/>
    <property type="evidence" value="ECO:0007669"/>
    <property type="project" value="UniProtKB-SubCell"/>
</dbReference>
<evidence type="ECO:0000256" key="9">
    <source>
        <dbReference type="RuleBase" id="RU000488"/>
    </source>
</evidence>
<comment type="subcellular location">
    <subcellularLocation>
        <location evidence="1">Membrane</location>
        <topology evidence="1">Multi-pass membrane protein</topology>
    </subcellularLocation>
</comment>
<evidence type="ECO:0000256" key="1">
    <source>
        <dbReference type="ARBA" id="ARBA00004141"/>
    </source>
</evidence>
<feature type="repeat" description="Solcar" evidence="8">
    <location>
        <begin position="234"/>
        <end position="322"/>
    </location>
</feature>
<dbReference type="AlphaFoldDB" id="A0A7S0YCV8"/>
<comment type="similarity">
    <text evidence="2 9">Belongs to the mitochondrial carrier (TC 2.A.29) family.</text>
</comment>
<dbReference type="SUPFAM" id="SSF103506">
    <property type="entry name" value="Mitochondrial carrier"/>
    <property type="match status" value="1"/>
</dbReference>
<keyword evidence="4 8" id="KW-0812">Transmembrane</keyword>
<dbReference type="Pfam" id="PF00153">
    <property type="entry name" value="Mito_carr"/>
    <property type="match status" value="3"/>
</dbReference>
<sequence length="346" mass="37106">MPVSAAAAEGVSGALGSVLAMLATYPLKTIYTYQALAGKSDQNAAALTILDVIRKYKLSGLYIGIEPNLIESGVSSGVYFYLYSKIRHFIVQHLNSSDGSDSRNKSIGVLASLFVATAAGAGNQLVTLPFSVVATRMQAQVRIKNELLAKGNPMQARSTPTSFATVAKLVFGESGILGFWKGLLPSMILLANPAVQYMLYEQILGLFRKWKAQRLAKANAKESKSETPSAPVKLSPGEVFLASALAKIGATFVTYPLIVVKSRIQASGKDSKGRSVGTFDVLSQIWGKEGFAGFYAGLQAKLLQTALNAALMLMLKEQLHHGTVECLEKGIFTFFAEKARNLLCLV</sequence>
<evidence type="ECO:0000256" key="4">
    <source>
        <dbReference type="ARBA" id="ARBA00022692"/>
    </source>
</evidence>
<evidence type="ECO:0000313" key="10">
    <source>
        <dbReference type="EMBL" id="CAD8769252.1"/>
    </source>
</evidence>
<reference evidence="10" key="1">
    <citation type="submission" date="2021-01" db="EMBL/GenBank/DDBJ databases">
        <authorList>
            <person name="Corre E."/>
            <person name="Pelletier E."/>
            <person name="Niang G."/>
            <person name="Scheremetjew M."/>
            <person name="Finn R."/>
            <person name="Kale V."/>
            <person name="Holt S."/>
            <person name="Cochrane G."/>
            <person name="Meng A."/>
            <person name="Brown T."/>
            <person name="Cohen L."/>
        </authorList>
    </citation>
    <scope>NUCLEOTIDE SEQUENCE</scope>
    <source>
        <strain evidence="10">SAG 63-3</strain>
    </source>
</reference>
<dbReference type="Gene3D" id="1.50.40.10">
    <property type="entry name" value="Mitochondrial carrier domain"/>
    <property type="match status" value="1"/>
</dbReference>
<dbReference type="EMBL" id="HBFM01008852">
    <property type="protein sequence ID" value="CAD8769252.1"/>
    <property type="molecule type" value="Transcribed_RNA"/>
</dbReference>
<feature type="repeat" description="Solcar" evidence="8">
    <location>
        <begin position="4"/>
        <end position="89"/>
    </location>
</feature>
<evidence type="ECO:0000256" key="8">
    <source>
        <dbReference type="PROSITE-ProRule" id="PRU00282"/>
    </source>
</evidence>
<evidence type="ECO:0000256" key="3">
    <source>
        <dbReference type="ARBA" id="ARBA00022448"/>
    </source>
</evidence>
<dbReference type="PANTHER" id="PTHR45683">
    <property type="entry name" value="MITOCHONDRIAL NICOTINAMIDE ADENINE DINUCLEOTIDE TRANSPORTER 1-RELATED-RELATED"/>
    <property type="match status" value="1"/>
</dbReference>
<dbReference type="InterPro" id="IPR018108">
    <property type="entry name" value="MCP_transmembrane"/>
</dbReference>
<keyword evidence="7 8" id="KW-0472">Membrane</keyword>
<feature type="repeat" description="Solcar" evidence="8">
    <location>
        <begin position="107"/>
        <end position="206"/>
    </location>
</feature>
<gene>
    <name evidence="10" type="ORF">PPAR00522_LOCUS5650</name>
</gene>
<organism evidence="10">
    <name type="scientific">Polytomella parva</name>
    <dbReference type="NCBI Taxonomy" id="51329"/>
    <lineage>
        <taxon>Eukaryota</taxon>
        <taxon>Viridiplantae</taxon>
        <taxon>Chlorophyta</taxon>
        <taxon>core chlorophytes</taxon>
        <taxon>Chlorophyceae</taxon>
        <taxon>CS clade</taxon>
        <taxon>Chlamydomonadales</taxon>
        <taxon>Chlamydomonadaceae</taxon>
        <taxon>Polytomella</taxon>
    </lineage>
</organism>